<proteinExistence type="predicted"/>
<reference evidence="2" key="1">
    <citation type="submission" date="2020-07" db="EMBL/GenBank/DDBJ databases">
        <title>Genome sequence and genetic diversity analysis of an under-domesticated orphan crop, white fonio (Digitaria exilis).</title>
        <authorList>
            <person name="Bennetzen J.L."/>
            <person name="Chen S."/>
            <person name="Ma X."/>
            <person name="Wang X."/>
            <person name="Yssel A.E.J."/>
            <person name="Chaluvadi S.R."/>
            <person name="Johnson M."/>
            <person name="Gangashetty P."/>
            <person name="Hamidou F."/>
            <person name="Sanogo M.D."/>
            <person name="Zwaenepoel A."/>
            <person name="Wallace J."/>
            <person name="Van De Peer Y."/>
            <person name="Van Deynze A."/>
        </authorList>
    </citation>
    <scope>NUCLEOTIDE SEQUENCE</scope>
    <source>
        <tissue evidence="2">Leaves</tissue>
    </source>
</reference>
<evidence type="ECO:0000313" key="3">
    <source>
        <dbReference type="Proteomes" id="UP000636709"/>
    </source>
</evidence>
<dbReference type="EMBL" id="JACEFO010002306">
    <property type="protein sequence ID" value="KAF8666487.1"/>
    <property type="molecule type" value="Genomic_DNA"/>
</dbReference>
<feature type="region of interest" description="Disordered" evidence="1">
    <location>
        <begin position="1"/>
        <end position="34"/>
    </location>
</feature>
<gene>
    <name evidence="2" type="ORF">HU200_053600</name>
</gene>
<name>A0A835AJF6_9POAL</name>
<dbReference type="AlphaFoldDB" id="A0A835AJF6"/>
<dbReference type="Proteomes" id="UP000636709">
    <property type="component" value="Unassembled WGS sequence"/>
</dbReference>
<evidence type="ECO:0000313" key="2">
    <source>
        <dbReference type="EMBL" id="KAF8666487.1"/>
    </source>
</evidence>
<feature type="compositionally biased region" description="Polar residues" evidence="1">
    <location>
        <begin position="10"/>
        <end position="27"/>
    </location>
</feature>
<evidence type="ECO:0000256" key="1">
    <source>
        <dbReference type="SAM" id="MobiDB-lite"/>
    </source>
</evidence>
<accession>A0A835AJF6</accession>
<protein>
    <submittedName>
        <fullName evidence="2">Uncharacterized protein</fullName>
    </submittedName>
</protein>
<keyword evidence="3" id="KW-1185">Reference proteome</keyword>
<organism evidence="2 3">
    <name type="scientific">Digitaria exilis</name>
    <dbReference type="NCBI Taxonomy" id="1010633"/>
    <lineage>
        <taxon>Eukaryota</taxon>
        <taxon>Viridiplantae</taxon>
        <taxon>Streptophyta</taxon>
        <taxon>Embryophyta</taxon>
        <taxon>Tracheophyta</taxon>
        <taxon>Spermatophyta</taxon>
        <taxon>Magnoliopsida</taxon>
        <taxon>Liliopsida</taxon>
        <taxon>Poales</taxon>
        <taxon>Poaceae</taxon>
        <taxon>PACMAD clade</taxon>
        <taxon>Panicoideae</taxon>
        <taxon>Panicodae</taxon>
        <taxon>Paniceae</taxon>
        <taxon>Anthephorinae</taxon>
        <taxon>Digitaria</taxon>
    </lineage>
</organism>
<sequence>MEDVEPKNGSDVSGSEVPPSNLQSGQVPKSGAPTAFEKRVVEQVIDLAIDKILHELSAKVMAESDEDKESLPVLMDLPHDKLRVNDKEQGIDGVSSILMP</sequence>
<comment type="caution">
    <text evidence="2">The sequence shown here is derived from an EMBL/GenBank/DDBJ whole genome shotgun (WGS) entry which is preliminary data.</text>
</comment>